<dbReference type="GeneID" id="6081983"/>
<name>B0DQZ5_LACBS</name>
<keyword evidence="2" id="KW-1185">Reference proteome</keyword>
<accession>B0DQZ5</accession>
<dbReference type="AlphaFoldDB" id="B0DQZ5"/>
<dbReference type="KEGG" id="lbc:LACBIDRAFT_331903"/>
<proteinExistence type="predicted"/>
<evidence type="ECO:0000313" key="2">
    <source>
        <dbReference type="Proteomes" id="UP000001194"/>
    </source>
</evidence>
<dbReference type="InParanoid" id="B0DQZ5"/>
<gene>
    <name evidence="1" type="ORF">LACBIDRAFT_331903</name>
</gene>
<sequence>MFVKLNKVAGSITSTCLSVICSVCIKFGINDDLPPKWTVCSRSLKMWYLMQLTQEGTNFIHFCILHTHFASQQAIEEMEVHNHHLPHELPCAGTSLHAQHFAPNIYSERGVGKPIFG</sequence>
<reference evidence="1 2" key="1">
    <citation type="journal article" date="2008" name="Nature">
        <title>The genome of Laccaria bicolor provides insights into mycorrhizal symbiosis.</title>
        <authorList>
            <person name="Martin F."/>
            <person name="Aerts A."/>
            <person name="Ahren D."/>
            <person name="Brun A."/>
            <person name="Danchin E.G.J."/>
            <person name="Duchaussoy F."/>
            <person name="Gibon J."/>
            <person name="Kohler A."/>
            <person name="Lindquist E."/>
            <person name="Pereda V."/>
            <person name="Salamov A."/>
            <person name="Shapiro H.J."/>
            <person name="Wuyts J."/>
            <person name="Blaudez D."/>
            <person name="Buee M."/>
            <person name="Brokstein P."/>
            <person name="Canbaeck B."/>
            <person name="Cohen D."/>
            <person name="Courty P.E."/>
            <person name="Coutinho P.M."/>
            <person name="Delaruelle C."/>
            <person name="Detter J.C."/>
            <person name="Deveau A."/>
            <person name="DiFazio S."/>
            <person name="Duplessis S."/>
            <person name="Fraissinet-Tachet L."/>
            <person name="Lucic E."/>
            <person name="Frey-Klett P."/>
            <person name="Fourrey C."/>
            <person name="Feussner I."/>
            <person name="Gay G."/>
            <person name="Grimwood J."/>
            <person name="Hoegger P.J."/>
            <person name="Jain P."/>
            <person name="Kilaru S."/>
            <person name="Labbe J."/>
            <person name="Lin Y.C."/>
            <person name="Legue V."/>
            <person name="Le Tacon F."/>
            <person name="Marmeisse R."/>
            <person name="Melayah D."/>
            <person name="Montanini B."/>
            <person name="Muratet M."/>
            <person name="Nehls U."/>
            <person name="Niculita-Hirzel H."/>
            <person name="Oudot-Le Secq M.P."/>
            <person name="Peter M."/>
            <person name="Quesneville H."/>
            <person name="Rajashekar B."/>
            <person name="Reich M."/>
            <person name="Rouhier N."/>
            <person name="Schmutz J."/>
            <person name="Yin T."/>
            <person name="Chalot M."/>
            <person name="Henrissat B."/>
            <person name="Kuees U."/>
            <person name="Lucas S."/>
            <person name="Van de Peer Y."/>
            <person name="Podila G.K."/>
            <person name="Polle A."/>
            <person name="Pukkila P.J."/>
            <person name="Richardson P.M."/>
            <person name="Rouze P."/>
            <person name="Sanders I.R."/>
            <person name="Stajich J.E."/>
            <person name="Tunlid A."/>
            <person name="Tuskan G."/>
            <person name="Grigoriev I.V."/>
        </authorList>
    </citation>
    <scope>NUCLEOTIDE SEQUENCE [LARGE SCALE GENOMIC DNA]</scope>
    <source>
        <strain evidence="2">S238N-H82 / ATCC MYA-4686</strain>
    </source>
</reference>
<organism evidence="2">
    <name type="scientific">Laccaria bicolor (strain S238N-H82 / ATCC MYA-4686)</name>
    <name type="common">Bicoloured deceiver</name>
    <name type="synonym">Laccaria laccata var. bicolor</name>
    <dbReference type="NCBI Taxonomy" id="486041"/>
    <lineage>
        <taxon>Eukaryota</taxon>
        <taxon>Fungi</taxon>
        <taxon>Dikarya</taxon>
        <taxon>Basidiomycota</taxon>
        <taxon>Agaricomycotina</taxon>
        <taxon>Agaricomycetes</taxon>
        <taxon>Agaricomycetidae</taxon>
        <taxon>Agaricales</taxon>
        <taxon>Agaricineae</taxon>
        <taxon>Hydnangiaceae</taxon>
        <taxon>Laccaria</taxon>
    </lineage>
</organism>
<dbReference type="Proteomes" id="UP000001194">
    <property type="component" value="Unassembled WGS sequence"/>
</dbReference>
<dbReference type="HOGENOM" id="CLU_2085246_0_0_1"/>
<dbReference type="EMBL" id="DS547127">
    <property type="protein sequence ID" value="EDR02909.1"/>
    <property type="molecule type" value="Genomic_DNA"/>
</dbReference>
<evidence type="ECO:0000313" key="1">
    <source>
        <dbReference type="EMBL" id="EDR02909.1"/>
    </source>
</evidence>
<protein>
    <submittedName>
        <fullName evidence="1">Predicted protein</fullName>
    </submittedName>
</protein>
<dbReference type="RefSeq" id="XP_001886332.1">
    <property type="nucleotide sequence ID" value="XM_001886297.1"/>
</dbReference>